<keyword evidence="4" id="KW-0378">Hydrolase</keyword>
<dbReference type="Pfam" id="PF10462">
    <property type="entry name" value="Peptidase_M66"/>
    <property type="match status" value="1"/>
</dbReference>
<evidence type="ECO:0000256" key="5">
    <source>
        <dbReference type="ARBA" id="ARBA00022833"/>
    </source>
</evidence>
<feature type="domain" description="Peptidase M66" evidence="9">
    <location>
        <begin position="208"/>
        <end position="475"/>
    </location>
</feature>
<organism evidence="10 11">
    <name type="scientific">Cellulosimicrobium composti</name>
    <dbReference type="NCBI Taxonomy" id="2672572"/>
    <lineage>
        <taxon>Bacteria</taxon>
        <taxon>Bacillati</taxon>
        <taxon>Actinomycetota</taxon>
        <taxon>Actinomycetes</taxon>
        <taxon>Micrococcales</taxon>
        <taxon>Promicromonosporaceae</taxon>
        <taxon>Cellulosimicrobium</taxon>
    </lineage>
</organism>
<dbReference type="PANTHER" id="PTHR39540">
    <property type="match status" value="1"/>
</dbReference>
<evidence type="ECO:0000313" key="10">
    <source>
        <dbReference type="EMBL" id="NDO90229.1"/>
    </source>
</evidence>
<dbReference type="Pfam" id="PF08305">
    <property type="entry name" value="NPCBM"/>
    <property type="match status" value="1"/>
</dbReference>
<dbReference type="InterPro" id="IPR006311">
    <property type="entry name" value="TAT_signal"/>
</dbReference>
<dbReference type="EMBL" id="JAAFAN010000039">
    <property type="protein sequence ID" value="NDO90229.1"/>
    <property type="molecule type" value="Genomic_DNA"/>
</dbReference>
<dbReference type="InterPro" id="IPR038637">
    <property type="entry name" value="NPCBM_sf"/>
</dbReference>
<dbReference type="PANTHER" id="PTHR39540:SF1">
    <property type="entry name" value="DICTOMALLEIN-1-RELATED"/>
    <property type="match status" value="1"/>
</dbReference>
<feature type="chain" id="PRO_5045184935" evidence="8">
    <location>
        <begin position="34"/>
        <end position="1033"/>
    </location>
</feature>
<feature type="signal peptide" evidence="8">
    <location>
        <begin position="1"/>
        <end position="33"/>
    </location>
</feature>
<dbReference type="Gene3D" id="2.60.120.1060">
    <property type="entry name" value="NPCBM/NEW2 domain"/>
    <property type="match status" value="1"/>
</dbReference>
<proteinExistence type="predicted"/>
<evidence type="ECO:0000256" key="1">
    <source>
        <dbReference type="ARBA" id="ARBA00001947"/>
    </source>
</evidence>
<dbReference type="SUPFAM" id="SSF49785">
    <property type="entry name" value="Galactose-binding domain-like"/>
    <property type="match status" value="1"/>
</dbReference>
<comment type="cofactor">
    <cofactor evidence="1">
        <name>Zn(2+)</name>
        <dbReference type="ChEBI" id="CHEBI:29105"/>
    </cofactor>
</comment>
<dbReference type="GO" id="GO:0016740">
    <property type="term" value="F:transferase activity"/>
    <property type="evidence" value="ECO:0007669"/>
    <property type="project" value="UniProtKB-KW"/>
</dbReference>
<dbReference type="Pfam" id="PF12561">
    <property type="entry name" value="TagA"/>
    <property type="match status" value="1"/>
</dbReference>
<dbReference type="InterPro" id="IPR035992">
    <property type="entry name" value="Ricin_B-like_lectins"/>
</dbReference>
<dbReference type="SUPFAM" id="SSF50370">
    <property type="entry name" value="Ricin B-like lectins"/>
    <property type="match status" value="1"/>
</dbReference>
<dbReference type="InterPro" id="IPR000772">
    <property type="entry name" value="Ricin_B_lectin"/>
</dbReference>
<evidence type="ECO:0000313" key="11">
    <source>
        <dbReference type="Proteomes" id="UP000471672"/>
    </source>
</evidence>
<protein>
    <submittedName>
        <fullName evidence="10">Glycosyl transferase</fullName>
    </submittedName>
</protein>
<name>A0ABX0BH50_9MICO</name>
<keyword evidence="6" id="KW-0482">Metalloprotease</keyword>
<feature type="region of interest" description="Disordered" evidence="7">
    <location>
        <begin position="35"/>
        <end position="61"/>
    </location>
</feature>
<evidence type="ECO:0000259" key="9">
    <source>
        <dbReference type="PROSITE" id="PS51694"/>
    </source>
</evidence>
<keyword evidence="8" id="KW-0732">Signal</keyword>
<evidence type="ECO:0000256" key="8">
    <source>
        <dbReference type="SAM" id="SignalP"/>
    </source>
</evidence>
<evidence type="ECO:0000256" key="7">
    <source>
        <dbReference type="SAM" id="MobiDB-lite"/>
    </source>
</evidence>
<keyword evidence="5" id="KW-0862">Zinc</keyword>
<feature type="compositionally biased region" description="Low complexity" evidence="7">
    <location>
        <begin position="35"/>
        <end position="56"/>
    </location>
</feature>
<dbReference type="SMART" id="SM00776">
    <property type="entry name" value="NPCBM"/>
    <property type="match status" value="1"/>
</dbReference>
<dbReference type="InterPro" id="IPR008979">
    <property type="entry name" value="Galactose-bd-like_sf"/>
</dbReference>
<gene>
    <name evidence="10" type="ORF">GYH36_12290</name>
</gene>
<keyword evidence="2" id="KW-0645">Protease</keyword>
<dbReference type="PROSITE" id="PS50231">
    <property type="entry name" value="RICIN_B_LECTIN"/>
    <property type="match status" value="1"/>
</dbReference>
<sequence length="1033" mass="106675">MSRSPARTRHRLLPTLTAATLAATLALATGAAATPGGPAPGAPTAAAAGPDAGPTAVGPLGFHDVRADGSARPVRNDLTGGLGGMVELAQSHTIDPAGNTARDMPTLVAERTALLLLTPTSAVTSLSVTVRVGGQVRATLPLAPPSAIPRDDVADSQGRPDVVYSTRAWSVELPWDVVVPGLSLELTDGAGRTGTLAASAIEVAAPTELVVNGTELGMLTDPPTGDGHVMLNDTARAAADYFQTVPVSRLVVARYEPVRLDRVVVASGAVYASPGTSATTGDVYSGDLRENVGKAQFSTGVNLANFGIPSAPMNQVQPGTFNQRVYHHSAGAYTNGRVVHGLSGGNGMATLYDSVGNEWSHEIGHSYGLGHYPGVDDSRTGDARVVNATHHSESGWGYIAYRDRMRSNLWNDRAFTPEGVDVAGTMFQQSFAGLYNYQRDAMSGGSATSDLSRYTHHTGYSAVRIQQSLRTVVPDASYPSGYRDWDPATGSWVDAKARDAAFSAAKPRAVGVPVVTLLGGYNPANPAQTVLYPAFRSNYGNVFTLPAPDTTSIGAARQCWAEVTYVGGRVENVALDASDGVKQVNVNLAESERPSQARLLCRANGTTTQLGSTTTIPTDLPPLEPAVVVGQEDGYDALRAVELPELDAALSALAGTAHPVLDAHTQVLLETWSDDLAALSPAARTVADAALALRADAADVDAYVAAHRAELLGGDADAKDGLADLLRATGLVESASALLPDPAPVTVDGGRCLAADLSGTAPRAVVAPAGGCDGSATQTWFLDARGAIHNGARPDLCLGAATPATLFACDPDASFQAWRYEADGHLASVARSGQYLDLYRAQGTPGLYGRTTGTNQLWSGLVTSANAGTALFSADTLHVLFAAQDRYGVSSLDLQRADNGWGPLERDVSNGELAAGDGGPLTVGTATSPVGLGVHATSVVEVRVDGACSRLTAQAGVDAEAQAAASVVLSVRGDGATLWTSPTLRRADPAVDVDVDVTGVDVVTLHVSDAGDGDAWDHADWLAPTLRCATPPQ</sequence>
<dbReference type="Gene3D" id="2.80.10.50">
    <property type="match status" value="1"/>
</dbReference>
<dbReference type="SMART" id="SM00458">
    <property type="entry name" value="RICIN"/>
    <property type="match status" value="1"/>
</dbReference>
<evidence type="ECO:0000256" key="2">
    <source>
        <dbReference type="ARBA" id="ARBA00022670"/>
    </source>
</evidence>
<reference evidence="10 11" key="1">
    <citation type="journal article" date="2021" name="Arch. Microbiol.">
        <title>Cellulosimicrobium fucosivorans sp. nov., isolated from San Elijo Lagoon, contains a fucose metabolic pathway linked to carotenoid production.</title>
        <authorList>
            <person name="Aviles F.A."/>
            <person name="Kyndt J.A."/>
        </authorList>
    </citation>
    <scope>NUCLEOTIDE SEQUENCE [LARGE SCALE GENOMIC DNA]</scope>
    <source>
        <strain evidence="10 11">SE3</strain>
    </source>
</reference>
<dbReference type="PROSITE" id="PS51318">
    <property type="entry name" value="TAT"/>
    <property type="match status" value="1"/>
</dbReference>
<keyword evidence="10" id="KW-0808">Transferase</keyword>
<dbReference type="InterPro" id="IPR022218">
    <property type="entry name" value="TagA_dom"/>
</dbReference>
<keyword evidence="3" id="KW-0479">Metal-binding</keyword>
<evidence type="ECO:0000256" key="6">
    <source>
        <dbReference type="ARBA" id="ARBA00023049"/>
    </source>
</evidence>
<dbReference type="Proteomes" id="UP000471672">
    <property type="component" value="Unassembled WGS sequence"/>
</dbReference>
<evidence type="ECO:0000256" key="3">
    <source>
        <dbReference type="ARBA" id="ARBA00022723"/>
    </source>
</evidence>
<dbReference type="Pfam" id="PF00652">
    <property type="entry name" value="Ricin_B_lectin"/>
    <property type="match status" value="1"/>
</dbReference>
<keyword evidence="11" id="KW-1185">Reference proteome</keyword>
<evidence type="ECO:0000256" key="4">
    <source>
        <dbReference type="ARBA" id="ARBA00022801"/>
    </source>
</evidence>
<dbReference type="InterPro" id="IPR013222">
    <property type="entry name" value="Glyco_hyd_98_carb-bd"/>
</dbReference>
<accession>A0ABX0BH50</accession>
<dbReference type="PROSITE" id="PS51694">
    <property type="entry name" value="PEPTIDASE_M66"/>
    <property type="match status" value="1"/>
</dbReference>
<comment type="caution">
    <text evidence="10">The sequence shown here is derived from an EMBL/GenBank/DDBJ whole genome shotgun (WGS) entry which is preliminary data.</text>
</comment>
<dbReference type="InterPro" id="IPR051256">
    <property type="entry name" value="Dictomallein"/>
</dbReference>
<dbReference type="RefSeq" id="WP_162289983.1">
    <property type="nucleotide sequence ID" value="NZ_JAAFAN010000039.1"/>
</dbReference>
<dbReference type="InterPro" id="IPR019503">
    <property type="entry name" value="Peptidase_M66_dom"/>
</dbReference>